<reference evidence="1 2" key="1">
    <citation type="journal article" date="2014" name="Int. J. Syst. Evol. Microbiol.">
        <title>Leptospira mayottensis sp. nov., a pathogenic species of the genus Leptospira isolated from humans.</title>
        <authorList>
            <person name="Bourhy P."/>
            <person name="Collet L."/>
            <person name="Brisse S."/>
            <person name="Picardeau M."/>
        </authorList>
    </citation>
    <scope>NUCLEOTIDE SEQUENCE [LARGE SCALE GENOMIC DNA]</scope>
    <source>
        <strain evidence="1 2">200901122</strain>
    </source>
</reference>
<comment type="caution">
    <text evidence="1">The sequence shown here is derived from an EMBL/GenBank/DDBJ whole genome shotgun (WGS) entry which is preliminary data.</text>
</comment>
<gene>
    <name evidence="1" type="ORF">LEP1GSC125_1156</name>
</gene>
<dbReference type="Proteomes" id="UP000001343">
    <property type="component" value="Unassembled WGS sequence"/>
</dbReference>
<evidence type="ECO:0000313" key="2">
    <source>
        <dbReference type="Proteomes" id="UP000001343"/>
    </source>
</evidence>
<dbReference type="AlphaFoldDB" id="A0AA87MR77"/>
<evidence type="ECO:0000313" key="1">
    <source>
        <dbReference type="EMBL" id="EKS01148.1"/>
    </source>
</evidence>
<accession>A0AA87MR77</accession>
<name>A0AA87MR77_9LEPT</name>
<dbReference type="EMBL" id="AKWM02000022">
    <property type="protein sequence ID" value="EKS01148.1"/>
    <property type="molecule type" value="Genomic_DNA"/>
</dbReference>
<sequence>MSESPANFIVNDSERVSQFQFRLKIFFKKEHYSEYNAFTFYY</sequence>
<proteinExistence type="predicted"/>
<protein>
    <submittedName>
        <fullName evidence="1">Uncharacterized protein</fullName>
    </submittedName>
</protein>
<organism evidence="1 2">
    <name type="scientific">Leptospira mayottensis 200901122</name>
    <dbReference type="NCBI Taxonomy" id="1193010"/>
    <lineage>
        <taxon>Bacteria</taxon>
        <taxon>Pseudomonadati</taxon>
        <taxon>Spirochaetota</taxon>
        <taxon>Spirochaetia</taxon>
        <taxon>Leptospirales</taxon>
        <taxon>Leptospiraceae</taxon>
        <taxon>Leptospira</taxon>
    </lineage>
</organism>